<evidence type="ECO:0008006" key="4">
    <source>
        <dbReference type="Google" id="ProtNLM"/>
    </source>
</evidence>
<sequence length="116" mass="12766">MVDKIAVIIGGNSGVGKKMAQDLIQKNYRIIIVGRNERKGEAVVQQLKQLNSTSQGSFLQADLSTKVAIADFAEQVADLVDHIDVLVSTMGILQETQVLTEEGYDQNFVLNYLAHF</sequence>
<dbReference type="InterPro" id="IPR002347">
    <property type="entry name" value="SDR_fam"/>
</dbReference>
<reference evidence="2 3" key="1">
    <citation type="submission" date="2020-02" db="EMBL/GenBank/DDBJ databases">
        <title>Characterization of vanA genotype vancomycin-resistant Enterococcus saigonensis VE80.</title>
        <authorList>
            <person name="Harada T."/>
            <person name="Motooka D."/>
            <person name="Nakamura S."/>
            <person name="Yamamoto Y."/>
            <person name="Kawahara R."/>
            <person name="Kawatsu K."/>
        </authorList>
    </citation>
    <scope>NUCLEOTIDE SEQUENCE [LARGE SCALE GENOMIC DNA]</scope>
    <source>
        <strain evidence="2 3">VE80</strain>
    </source>
</reference>
<keyword evidence="1" id="KW-0560">Oxidoreductase</keyword>
<dbReference type="SUPFAM" id="SSF51735">
    <property type="entry name" value="NAD(P)-binding Rossmann-fold domains"/>
    <property type="match status" value="1"/>
</dbReference>
<evidence type="ECO:0000313" key="3">
    <source>
        <dbReference type="Proteomes" id="UP000502998"/>
    </source>
</evidence>
<dbReference type="InterPro" id="IPR036291">
    <property type="entry name" value="NAD(P)-bd_dom_sf"/>
</dbReference>
<evidence type="ECO:0000313" key="2">
    <source>
        <dbReference type="EMBL" id="BCA85933.1"/>
    </source>
</evidence>
<name>A0A679ICI8_9ENTE</name>
<dbReference type="Pfam" id="PF00106">
    <property type="entry name" value="adh_short"/>
    <property type="match status" value="1"/>
</dbReference>
<dbReference type="AlphaFoldDB" id="A0A679ICI8"/>
<dbReference type="Gene3D" id="3.40.50.720">
    <property type="entry name" value="NAD(P)-binding Rossmann-like Domain"/>
    <property type="match status" value="1"/>
</dbReference>
<keyword evidence="3" id="KW-1185">Reference proteome</keyword>
<protein>
    <recommendedName>
        <fullName evidence="4">Short-chain dehydrogenase</fullName>
    </recommendedName>
</protein>
<dbReference type="EMBL" id="AP022822">
    <property type="protein sequence ID" value="BCA85933.1"/>
    <property type="molecule type" value="Genomic_DNA"/>
</dbReference>
<dbReference type="GO" id="GO:0016491">
    <property type="term" value="F:oxidoreductase activity"/>
    <property type="evidence" value="ECO:0007669"/>
    <property type="project" value="UniProtKB-KW"/>
</dbReference>
<dbReference type="PANTHER" id="PTHR43157">
    <property type="entry name" value="PHOSPHATIDYLINOSITOL-GLYCAN BIOSYNTHESIS CLASS F PROTEIN-RELATED"/>
    <property type="match status" value="1"/>
</dbReference>
<organism evidence="2 3">
    <name type="scientific">Enterococcus saigonensis</name>
    <dbReference type="NCBI Taxonomy" id="1805431"/>
    <lineage>
        <taxon>Bacteria</taxon>
        <taxon>Bacillati</taxon>
        <taxon>Bacillota</taxon>
        <taxon>Bacilli</taxon>
        <taxon>Lactobacillales</taxon>
        <taxon>Enterococcaceae</taxon>
        <taxon>Enterococcus</taxon>
    </lineage>
</organism>
<proteinExistence type="predicted"/>
<accession>A0A679ICI8</accession>
<dbReference type="PRINTS" id="PR00081">
    <property type="entry name" value="GDHRDH"/>
</dbReference>
<dbReference type="PANTHER" id="PTHR43157:SF31">
    <property type="entry name" value="PHOSPHATIDYLINOSITOL-GLYCAN BIOSYNTHESIS CLASS F PROTEIN"/>
    <property type="match status" value="1"/>
</dbReference>
<evidence type="ECO:0000256" key="1">
    <source>
        <dbReference type="ARBA" id="ARBA00023002"/>
    </source>
</evidence>
<gene>
    <name evidence="2" type="ORF">EsVE80_14560</name>
</gene>
<dbReference type="Proteomes" id="UP000502998">
    <property type="component" value="Chromosome"/>
</dbReference>
<dbReference type="KEGG" id="esg:EsVE80_14560"/>
<dbReference type="RefSeq" id="WP_173103149.1">
    <property type="nucleotide sequence ID" value="NZ_AP022822.1"/>
</dbReference>